<evidence type="ECO:0000313" key="1">
    <source>
        <dbReference type="EMBL" id="KJQ69858.1"/>
    </source>
</evidence>
<dbReference type="PATRIC" id="fig|28037.100.peg.193"/>
<dbReference type="InterPro" id="IPR010064">
    <property type="entry name" value="HK97-gp10_tail"/>
</dbReference>
<sequence>MSVTGDLSAEIAKALSEYSSELEDEIDTIAQELGDEAVAALKTTSPKNKGKYGRGWRLKKNAKGSYVIHNATGYQLTHLLENGHVLRNGGRSRAIPHIQPVEEKLINSFERKVKEAIQK</sequence>
<evidence type="ECO:0000313" key="2">
    <source>
        <dbReference type="Proteomes" id="UP000033415"/>
    </source>
</evidence>
<comment type="caution">
    <text evidence="1">The sequence shown here is derived from an EMBL/GenBank/DDBJ whole genome shotgun (WGS) entry which is preliminary data.</text>
</comment>
<evidence type="ECO:0008006" key="3">
    <source>
        <dbReference type="Google" id="ProtNLM"/>
    </source>
</evidence>
<dbReference type="EMBL" id="JYGQ01000004">
    <property type="protein sequence ID" value="KJQ69858.1"/>
    <property type="molecule type" value="Genomic_DNA"/>
</dbReference>
<protein>
    <recommendedName>
        <fullName evidence="3">Prophage pi2 protein 37</fullName>
    </recommendedName>
</protein>
<dbReference type="Pfam" id="PF04883">
    <property type="entry name" value="HK97-gp10_like"/>
    <property type="match status" value="1"/>
</dbReference>
<gene>
    <name evidence="1" type="ORF">TZ91_01696</name>
</gene>
<proteinExistence type="predicted"/>
<dbReference type="Proteomes" id="UP000033415">
    <property type="component" value="Unassembled WGS sequence"/>
</dbReference>
<organism evidence="1 2">
    <name type="scientific">Streptococcus mitis</name>
    <dbReference type="NCBI Taxonomy" id="28037"/>
    <lineage>
        <taxon>Bacteria</taxon>
        <taxon>Bacillati</taxon>
        <taxon>Bacillota</taxon>
        <taxon>Bacilli</taxon>
        <taxon>Lactobacillales</taxon>
        <taxon>Streptococcaceae</taxon>
        <taxon>Streptococcus</taxon>
        <taxon>Streptococcus mitis group</taxon>
    </lineage>
</organism>
<dbReference type="RefSeq" id="WP_033686237.1">
    <property type="nucleotide sequence ID" value="NZ_JYGQ01000004.1"/>
</dbReference>
<dbReference type="AlphaFoldDB" id="A0A081QD47"/>
<name>A0A081QD47_STRMT</name>
<accession>A0A081QD47</accession>
<reference evidence="1 2" key="1">
    <citation type="submission" date="2015-02" db="EMBL/GenBank/DDBJ databases">
        <title>Evolution of amylase-binding proteins of oral streptococcal species.</title>
        <authorList>
            <person name="Haase E.M."/>
        </authorList>
    </citation>
    <scope>NUCLEOTIDE SEQUENCE [LARGE SCALE GENOMIC DNA]</scope>
    <source>
        <strain evidence="1 2">SK137</strain>
    </source>
</reference>